<dbReference type="InterPro" id="IPR003954">
    <property type="entry name" value="RRM_euk-type"/>
</dbReference>
<dbReference type="AlphaFoldDB" id="A0A0F7U421"/>
<dbReference type="GO" id="GO:0003723">
    <property type="term" value="F:RNA binding"/>
    <property type="evidence" value="ECO:0007669"/>
    <property type="project" value="UniProtKB-UniRule"/>
</dbReference>
<dbReference type="PANTHER" id="PTHR47330:SF1">
    <property type="entry name" value="POLY(U)-BINDING-SPLICING FACTOR PUF60"/>
    <property type="match status" value="1"/>
</dbReference>
<organism evidence="4">
    <name type="scientific">Neospora caninum (strain Liverpool)</name>
    <dbReference type="NCBI Taxonomy" id="572307"/>
    <lineage>
        <taxon>Eukaryota</taxon>
        <taxon>Sar</taxon>
        <taxon>Alveolata</taxon>
        <taxon>Apicomplexa</taxon>
        <taxon>Conoidasida</taxon>
        <taxon>Coccidia</taxon>
        <taxon>Eucoccidiorida</taxon>
        <taxon>Eimeriorina</taxon>
        <taxon>Sarcocystidae</taxon>
        <taxon>Neospora</taxon>
    </lineage>
</organism>
<feature type="compositionally biased region" description="Basic and acidic residues" evidence="2">
    <location>
        <begin position="28"/>
        <end position="42"/>
    </location>
</feature>
<proteinExistence type="predicted"/>
<feature type="compositionally biased region" description="Basic and acidic residues" evidence="2">
    <location>
        <begin position="57"/>
        <end position="78"/>
    </location>
</feature>
<dbReference type="InterPro" id="IPR051974">
    <property type="entry name" value="PUF60_regulator"/>
</dbReference>
<evidence type="ECO:0000256" key="2">
    <source>
        <dbReference type="SAM" id="MobiDB-lite"/>
    </source>
</evidence>
<dbReference type="EMBL" id="LN714475">
    <property type="protein sequence ID" value="CEL64533.1"/>
    <property type="molecule type" value="Genomic_DNA"/>
</dbReference>
<dbReference type="SMART" id="SM00360">
    <property type="entry name" value="RRM"/>
    <property type="match status" value="3"/>
</dbReference>
<dbReference type="InterPro" id="IPR035979">
    <property type="entry name" value="RBD_domain_sf"/>
</dbReference>
<dbReference type="PROSITE" id="PS50102">
    <property type="entry name" value="RRM"/>
    <property type="match status" value="2"/>
</dbReference>
<dbReference type="GO" id="GO:0000380">
    <property type="term" value="P:alternative mRNA splicing, via spliceosome"/>
    <property type="evidence" value="ECO:0007669"/>
    <property type="project" value="TreeGrafter"/>
</dbReference>
<feature type="region of interest" description="Disordered" evidence="2">
    <location>
        <begin position="1"/>
        <end position="78"/>
    </location>
</feature>
<name>A0A0F7U421_NEOCL</name>
<dbReference type="CDD" id="cd00590">
    <property type="entry name" value="RRM_SF"/>
    <property type="match status" value="2"/>
</dbReference>
<sequence length="408" mass="46411">MTQSRHKRPRDESSSSWPRRRSASRSPSPDEDHREEEARQREEDEGGEAQSLYTPEPRPRDRVQQKDANTEWQEKINRVIDTGKDRPMTEAMRQKLAKAREKRVFIASLKLPVSEEELRAVFQSFGEIKNVYFPPVDSDRKRTTYALMDFDTVEAAQTAVQAMNNFRFKGRRIQVAHAGPASWHQAAREAQKEEGPKRVSVSKRAANPSTGLFGVATYQQFASRAESEDLANPVSGSKVVKVTNLPAGFSEAEVKQVFDVFGPITTLDHFPHRREAYIHFFEKSDANTAVSTMHGFDVGGNTLHVTLDARNGDAPSTLIVLKNLMDVDDLDDDVKDEIYQECLKHGKVVEVRIHVVASTQEVRAFALYQLPEQANRAVRVLNNRSFAKRKVKCELYDMAAYSKRRYEL</sequence>
<protein>
    <submittedName>
        <fullName evidence="4">RNA recognition motif-containing protein</fullName>
    </submittedName>
</protein>
<evidence type="ECO:0000256" key="1">
    <source>
        <dbReference type="PROSITE-ProRule" id="PRU00176"/>
    </source>
</evidence>
<dbReference type="GO" id="GO:0071011">
    <property type="term" value="C:precatalytic spliceosome"/>
    <property type="evidence" value="ECO:0007669"/>
    <property type="project" value="TreeGrafter"/>
</dbReference>
<dbReference type="GO" id="GO:0000381">
    <property type="term" value="P:regulation of alternative mRNA splicing, via spliceosome"/>
    <property type="evidence" value="ECO:0007669"/>
    <property type="project" value="TreeGrafter"/>
</dbReference>
<dbReference type="GO" id="GO:0006376">
    <property type="term" value="P:mRNA splice site recognition"/>
    <property type="evidence" value="ECO:0007669"/>
    <property type="project" value="TreeGrafter"/>
</dbReference>
<dbReference type="SUPFAM" id="SSF54928">
    <property type="entry name" value="RNA-binding domain, RBD"/>
    <property type="match status" value="2"/>
</dbReference>
<evidence type="ECO:0000259" key="3">
    <source>
        <dbReference type="PROSITE" id="PS50102"/>
    </source>
</evidence>
<dbReference type="Gene3D" id="3.30.70.330">
    <property type="match status" value="3"/>
</dbReference>
<dbReference type="SMART" id="SM00361">
    <property type="entry name" value="RRM_1"/>
    <property type="match status" value="3"/>
</dbReference>
<feature type="domain" description="RRM" evidence="3">
    <location>
        <begin position="238"/>
        <end position="310"/>
    </location>
</feature>
<dbReference type="GO" id="GO:0071013">
    <property type="term" value="C:catalytic step 2 spliceosome"/>
    <property type="evidence" value="ECO:0007669"/>
    <property type="project" value="TreeGrafter"/>
</dbReference>
<dbReference type="CDD" id="cd12374">
    <property type="entry name" value="RRM_UHM_SPF45_PUF60"/>
    <property type="match status" value="1"/>
</dbReference>
<dbReference type="Pfam" id="PF00076">
    <property type="entry name" value="RRM_1"/>
    <property type="match status" value="2"/>
</dbReference>
<feature type="domain" description="RRM" evidence="3">
    <location>
        <begin position="102"/>
        <end position="180"/>
    </location>
</feature>
<dbReference type="PANTHER" id="PTHR47330">
    <property type="entry name" value="POLY(U)-BINDING-SPLICING FACTOR PUF60-B-RELATED"/>
    <property type="match status" value="1"/>
</dbReference>
<dbReference type="InterPro" id="IPR012677">
    <property type="entry name" value="Nucleotide-bd_a/b_plait_sf"/>
</dbReference>
<evidence type="ECO:0000313" key="4">
    <source>
        <dbReference type="EMBL" id="CEL64533.1"/>
    </source>
</evidence>
<keyword evidence="1" id="KW-0694">RNA-binding</keyword>
<gene>
    <name evidence="4" type="ORF">BN1204_004290</name>
</gene>
<accession>A0A0F7U421</accession>
<reference evidence="4" key="1">
    <citation type="journal article" date="2015" name="PLoS ONE">
        <title>Comprehensive Evaluation of Toxoplasma gondii VEG and Neospora caninum LIV Genomes with Tachyzoite Stage Transcriptome and Proteome Defines Novel Transcript Features.</title>
        <authorList>
            <person name="Ramaprasad A."/>
            <person name="Mourier T."/>
            <person name="Naeem R."/>
            <person name="Malas T.B."/>
            <person name="Moussa E."/>
            <person name="Panigrahi A."/>
            <person name="Vermont S.J."/>
            <person name="Otto T.D."/>
            <person name="Wastling J."/>
            <person name="Pain A."/>
        </authorList>
    </citation>
    <scope>NUCLEOTIDE SEQUENCE</scope>
    <source>
        <strain evidence="4">Liverpool</strain>
    </source>
</reference>
<dbReference type="InterPro" id="IPR000504">
    <property type="entry name" value="RRM_dom"/>
</dbReference>